<dbReference type="EMBL" id="AP008208">
    <property type="protein sequence ID" value="BAH91789.1"/>
    <property type="molecule type" value="Genomic_DNA"/>
</dbReference>
<gene>
    <name evidence="1" type="ordered locus">Os02g0599966</name>
</gene>
<reference evidence="2" key="2">
    <citation type="journal article" date="2008" name="Nucleic Acids Res.">
        <title>The rice annotation project database (RAP-DB): 2008 update.</title>
        <authorList>
            <consortium name="The rice annotation project (RAP)"/>
        </authorList>
    </citation>
    <scope>GENOME REANNOTATION</scope>
    <source>
        <strain evidence="2">cv. Nipponbare</strain>
    </source>
</reference>
<protein>
    <submittedName>
        <fullName evidence="1">Os02g0599966 protein</fullName>
    </submittedName>
</protein>
<accession>C7IYW1</accession>
<organism evidence="1 2">
    <name type="scientific">Oryza sativa subsp. japonica</name>
    <name type="common">Rice</name>
    <dbReference type="NCBI Taxonomy" id="39947"/>
    <lineage>
        <taxon>Eukaryota</taxon>
        <taxon>Viridiplantae</taxon>
        <taxon>Streptophyta</taxon>
        <taxon>Embryophyta</taxon>
        <taxon>Tracheophyta</taxon>
        <taxon>Spermatophyta</taxon>
        <taxon>Magnoliopsida</taxon>
        <taxon>Liliopsida</taxon>
        <taxon>Poales</taxon>
        <taxon>Poaceae</taxon>
        <taxon>BOP clade</taxon>
        <taxon>Oryzoideae</taxon>
        <taxon>Oryzeae</taxon>
        <taxon>Oryzinae</taxon>
        <taxon>Oryza</taxon>
        <taxon>Oryza sativa</taxon>
    </lineage>
</organism>
<evidence type="ECO:0000313" key="1">
    <source>
        <dbReference type="EMBL" id="BAH91789.1"/>
    </source>
</evidence>
<reference evidence="1 2" key="1">
    <citation type="journal article" date="2005" name="Nature">
        <title>The map-based sequence of the rice genome.</title>
        <authorList>
            <consortium name="International rice genome sequencing project (IRGSP)"/>
            <person name="Matsumoto T."/>
            <person name="Wu J."/>
            <person name="Kanamori H."/>
            <person name="Katayose Y."/>
            <person name="Fujisawa M."/>
            <person name="Namiki N."/>
            <person name="Mizuno H."/>
            <person name="Yamamoto K."/>
            <person name="Antonio B.A."/>
            <person name="Baba T."/>
            <person name="Sakata K."/>
            <person name="Nagamura Y."/>
            <person name="Aoki H."/>
            <person name="Arikawa K."/>
            <person name="Arita K."/>
            <person name="Bito T."/>
            <person name="Chiden Y."/>
            <person name="Fujitsuka N."/>
            <person name="Fukunaka R."/>
            <person name="Hamada M."/>
            <person name="Harada C."/>
            <person name="Hayashi A."/>
            <person name="Hijishita S."/>
            <person name="Honda M."/>
            <person name="Hosokawa S."/>
            <person name="Ichikawa Y."/>
            <person name="Idonuma A."/>
            <person name="Iijima M."/>
            <person name="Ikeda M."/>
            <person name="Ikeno M."/>
            <person name="Ito K."/>
            <person name="Ito S."/>
            <person name="Ito T."/>
            <person name="Ito Y."/>
            <person name="Ito Y."/>
            <person name="Iwabuchi A."/>
            <person name="Kamiya K."/>
            <person name="Karasawa W."/>
            <person name="Kurita K."/>
            <person name="Katagiri S."/>
            <person name="Kikuta A."/>
            <person name="Kobayashi H."/>
            <person name="Kobayashi N."/>
            <person name="Machita K."/>
            <person name="Maehara T."/>
            <person name="Masukawa M."/>
            <person name="Mizubayashi T."/>
            <person name="Mukai Y."/>
            <person name="Nagasaki H."/>
            <person name="Nagata Y."/>
            <person name="Naito S."/>
            <person name="Nakashima M."/>
            <person name="Nakama Y."/>
            <person name="Nakamichi Y."/>
            <person name="Nakamura M."/>
            <person name="Meguro A."/>
            <person name="Negishi M."/>
            <person name="Ohta I."/>
            <person name="Ohta T."/>
            <person name="Okamoto M."/>
            <person name="Ono N."/>
            <person name="Saji S."/>
            <person name="Sakaguchi M."/>
            <person name="Sakai K."/>
            <person name="Shibata M."/>
            <person name="Shimokawa T."/>
            <person name="Song J."/>
            <person name="Takazaki Y."/>
            <person name="Terasawa K."/>
            <person name="Tsugane M."/>
            <person name="Tsuji K."/>
            <person name="Ueda S."/>
            <person name="Waki K."/>
            <person name="Yamagata H."/>
            <person name="Yamamoto M."/>
            <person name="Yamamoto S."/>
            <person name="Yamane H."/>
            <person name="Yoshiki S."/>
            <person name="Yoshihara R."/>
            <person name="Yukawa K."/>
            <person name="Zhong H."/>
            <person name="Yano M."/>
            <person name="Yuan Q."/>
            <person name="Ouyang S."/>
            <person name="Liu J."/>
            <person name="Jones K.M."/>
            <person name="Gansberger K."/>
            <person name="Moffat K."/>
            <person name="Hill J."/>
            <person name="Bera J."/>
            <person name="Fadrosh D."/>
            <person name="Jin S."/>
            <person name="Johri S."/>
            <person name="Kim M."/>
            <person name="Overton L."/>
            <person name="Reardon M."/>
            <person name="Tsitrin T."/>
            <person name="Vuong H."/>
            <person name="Weaver B."/>
            <person name="Ciecko A."/>
            <person name="Tallon L."/>
            <person name="Jackson J."/>
            <person name="Pai G."/>
            <person name="Aken S.V."/>
            <person name="Utterback T."/>
            <person name="Reidmuller S."/>
            <person name="Feldblyum T."/>
            <person name="Hsiao J."/>
            <person name="Zismann V."/>
            <person name="Iobst S."/>
            <person name="de Vazeille A.R."/>
            <person name="Buell C.R."/>
            <person name="Ying K."/>
            <person name="Li Y."/>
            <person name="Lu T."/>
            <person name="Huang Y."/>
            <person name="Zhao Q."/>
            <person name="Feng Q."/>
            <person name="Zhang L."/>
            <person name="Zhu J."/>
            <person name="Weng Q."/>
            <person name="Mu J."/>
            <person name="Lu Y."/>
            <person name="Fan D."/>
            <person name="Liu Y."/>
            <person name="Guan J."/>
            <person name="Zhang Y."/>
            <person name="Yu S."/>
            <person name="Liu X."/>
            <person name="Zhang Y."/>
            <person name="Hong G."/>
            <person name="Han B."/>
            <person name="Choisne N."/>
            <person name="Demange N."/>
            <person name="Orjeda G."/>
            <person name="Samain S."/>
            <person name="Cattolico L."/>
            <person name="Pelletier E."/>
            <person name="Couloux A."/>
            <person name="Segurens B."/>
            <person name="Wincker P."/>
            <person name="D'Hont A."/>
            <person name="Scarpelli C."/>
            <person name="Weissenbach J."/>
            <person name="Salanoubat M."/>
            <person name="Quetier F."/>
            <person name="Yu Y."/>
            <person name="Kim H.R."/>
            <person name="Rambo T."/>
            <person name="Currie J."/>
            <person name="Collura K."/>
            <person name="Luo M."/>
            <person name="Yang T."/>
            <person name="Ammiraju J.S.S."/>
            <person name="Engler F."/>
            <person name="Soderlund C."/>
            <person name="Wing R.A."/>
            <person name="Palmer L.E."/>
            <person name="de la Bastide M."/>
            <person name="Spiegel L."/>
            <person name="Nascimento L."/>
            <person name="Zutavern T."/>
            <person name="O'Shaughnessy A."/>
            <person name="Dike S."/>
            <person name="Dedhia N."/>
            <person name="Preston R."/>
            <person name="Balija V."/>
            <person name="McCombie W.R."/>
            <person name="Chow T."/>
            <person name="Chen H."/>
            <person name="Chung M."/>
            <person name="Chen C."/>
            <person name="Shaw J."/>
            <person name="Wu H."/>
            <person name="Hsiao K."/>
            <person name="Chao Y."/>
            <person name="Chu M."/>
            <person name="Cheng C."/>
            <person name="Hour A."/>
            <person name="Lee P."/>
            <person name="Lin S."/>
            <person name="Lin Y."/>
            <person name="Liou J."/>
            <person name="Liu S."/>
            <person name="Hsing Y."/>
            <person name="Raghuvanshi S."/>
            <person name="Mohanty A."/>
            <person name="Bharti A.K."/>
            <person name="Gaur A."/>
            <person name="Gupta V."/>
            <person name="Kumar D."/>
            <person name="Ravi V."/>
            <person name="Vij S."/>
            <person name="Kapur A."/>
            <person name="Khurana P."/>
            <person name="Khurana P."/>
            <person name="Khurana J.P."/>
            <person name="Tyagi A.K."/>
            <person name="Gaikwad K."/>
            <person name="Singh A."/>
            <person name="Dalal V."/>
            <person name="Srivastava S."/>
            <person name="Dixit A."/>
            <person name="Pal A.K."/>
            <person name="Ghazi I.A."/>
            <person name="Yadav M."/>
            <person name="Pandit A."/>
            <person name="Bhargava A."/>
            <person name="Sureshbabu K."/>
            <person name="Batra K."/>
            <person name="Sharma T.R."/>
            <person name="Mohapatra T."/>
            <person name="Singh N.K."/>
            <person name="Messing J."/>
            <person name="Nelson A.B."/>
            <person name="Fuks G."/>
            <person name="Kavchok S."/>
            <person name="Keizer G."/>
            <person name="Linton E."/>
            <person name="Llaca V."/>
            <person name="Song R."/>
            <person name="Tanyolac B."/>
            <person name="Young S."/>
            <person name="Ho-Il K."/>
            <person name="Hahn J.H."/>
            <person name="Sangsakoo G."/>
            <person name="Vanavichit A."/>
            <person name="de Mattos Luiz.A.T."/>
            <person name="Zimmer P.D."/>
            <person name="Malone G."/>
            <person name="Dellagostin O."/>
            <person name="de Oliveira A.C."/>
            <person name="Bevan M."/>
            <person name="Bancroft I."/>
            <person name="Minx P."/>
            <person name="Cordum H."/>
            <person name="Wilson R."/>
            <person name="Cheng Z."/>
            <person name="Jin W."/>
            <person name="Jiang J."/>
            <person name="Leong S.A."/>
            <person name="Iwama H."/>
            <person name="Gojobori T."/>
            <person name="Itoh T."/>
            <person name="Niimura Y."/>
            <person name="Fujii Y."/>
            <person name="Habara T."/>
            <person name="Sakai H."/>
            <person name="Sato Y."/>
            <person name="Wilson G."/>
            <person name="Kumar K."/>
            <person name="McCouch S."/>
            <person name="Juretic N."/>
            <person name="Hoen D."/>
            <person name="Wright S."/>
            <person name="Bruskiewich R."/>
            <person name="Bureau T."/>
            <person name="Miyao A."/>
            <person name="Hirochika H."/>
            <person name="Nishikawa T."/>
            <person name="Kadowaki K."/>
            <person name="Sugiura M."/>
            <person name="Burr B."/>
            <person name="Sasaki T."/>
        </authorList>
    </citation>
    <scope>NUCLEOTIDE SEQUENCE [LARGE SCALE GENOMIC DNA]</scope>
    <source>
        <strain evidence="2">cv. Nipponbare</strain>
    </source>
</reference>
<dbReference type="AlphaFoldDB" id="C7IYW1"/>
<dbReference type="Proteomes" id="UP000000763">
    <property type="component" value="Chromosome 2"/>
</dbReference>
<proteinExistence type="predicted"/>
<evidence type="ECO:0000313" key="2">
    <source>
        <dbReference type="Proteomes" id="UP000000763"/>
    </source>
</evidence>
<dbReference type="KEGG" id="dosa:Os02g0599966"/>
<sequence length="100" mass="10839">MESADGEDGEKRGGGARWRRWAAAGGDGAAILWLWASGVDSPCASVWSSCSSLFDGYISQTVKLEALGIPAYRSFSLVELEAATNDFEVDGERRGTRRRH</sequence>
<name>C7IYW1_ORYSJ</name>